<reference evidence="1 2" key="1">
    <citation type="submission" date="2013-05" db="EMBL/GenBank/DDBJ databases">
        <title>Genome assembly of Chondromyces apiculatus DSM 436.</title>
        <authorList>
            <person name="Sharma G."/>
            <person name="Khatri I."/>
            <person name="Kaur C."/>
            <person name="Mayilraj S."/>
            <person name="Subramanian S."/>
        </authorList>
    </citation>
    <scope>NUCLEOTIDE SEQUENCE [LARGE SCALE GENOMIC DNA]</scope>
    <source>
        <strain evidence="1 2">DSM 436</strain>
    </source>
</reference>
<dbReference type="InterPro" id="IPR036291">
    <property type="entry name" value="NAD(P)-bd_dom_sf"/>
</dbReference>
<keyword evidence="2" id="KW-1185">Reference proteome</keyword>
<dbReference type="STRING" id="1192034.CAP_0222"/>
<dbReference type="Pfam" id="PF00106">
    <property type="entry name" value="adh_short"/>
    <property type="match status" value="1"/>
</dbReference>
<evidence type="ECO:0000313" key="2">
    <source>
        <dbReference type="Proteomes" id="UP000019678"/>
    </source>
</evidence>
<dbReference type="eggNOG" id="COG1028">
    <property type="taxonomic scope" value="Bacteria"/>
</dbReference>
<dbReference type="PANTHER" id="PTHR43544:SF2">
    <property type="entry name" value="OXIDOREDUCTASE"/>
    <property type="match status" value="1"/>
</dbReference>
<gene>
    <name evidence="1" type="ORF">CAP_0222</name>
</gene>
<dbReference type="GO" id="GO:0005737">
    <property type="term" value="C:cytoplasm"/>
    <property type="evidence" value="ECO:0007669"/>
    <property type="project" value="TreeGrafter"/>
</dbReference>
<protein>
    <submittedName>
        <fullName evidence="1">Oxidoreductase</fullName>
    </submittedName>
</protein>
<comment type="caution">
    <text evidence="1">The sequence shown here is derived from an EMBL/GenBank/DDBJ whole genome shotgun (WGS) entry which is preliminary data.</text>
</comment>
<organism evidence="1 2">
    <name type="scientific">Chondromyces apiculatus DSM 436</name>
    <dbReference type="NCBI Taxonomy" id="1192034"/>
    <lineage>
        <taxon>Bacteria</taxon>
        <taxon>Pseudomonadati</taxon>
        <taxon>Myxococcota</taxon>
        <taxon>Polyangia</taxon>
        <taxon>Polyangiales</taxon>
        <taxon>Polyangiaceae</taxon>
        <taxon>Chondromyces</taxon>
    </lineage>
</organism>
<dbReference type="Gene3D" id="3.40.50.720">
    <property type="entry name" value="NAD(P)-binding Rossmann-like Domain"/>
    <property type="match status" value="2"/>
</dbReference>
<name>A0A017TDZ5_9BACT</name>
<dbReference type="PANTHER" id="PTHR43544">
    <property type="entry name" value="SHORT-CHAIN DEHYDROGENASE/REDUCTASE"/>
    <property type="match status" value="1"/>
</dbReference>
<sequence length="541" mass="60057">MGAAMNDPASLEPEDIGTCLQVLEAISERRDLLADLDPEVRRRLIVAAGRLSRPERAEQRQLAKAFRRRDRGERKAADEALLEATGIRTARRDPVFLTPRPVAPRLSEVLHLELPTESPEDVTAGMPAEAPPAASAEGLREARKCYVCKAEFRTVHFFYDAMCGPCGDLNHQKRNQATPLDGRVALVTGARVKIGYQAAIKLLRAGARVIVTTRFPHDAARRYAEETDYADWSKRLSIYGLDLRHTPSVELFARHLDATLDRLDFVLNNACQTVRRPPAYYEHLVAVEQEAVEALPERARPLVDAYEALRQRGALGGGSGRHAARRAAGLLEPAALSQVRTAADGPLAWALSSDTEAAPPEALFPRGRYDADQQQIDLRGVNSWRLTLGEVETVEMLEVQLVNAVAPFILNARLKPLMLRHRTFDKHIVNVSAMEGQFYRSFKTDRHPHTNMAKAALNMMTRTSAADYVKDGIHMNSVDTGWVTDEDPAVVAARKVEEHGFHPPLDIVDGAARICDPIFSGLLTGRHVWGQFLKDYAATDW</sequence>
<dbReference type="Proteomes" id="UP000019678">
    <property type="component" value="Unassembled WGS sequence"/>
</dbReference>
<evidence type="ECO:0000313" key="1">
    <source>
        <dbReference type="EMBL" id="EYF07469.1"/>
    </source>
</evidence>
<proteinExistence type="predicted"/>
<dbReference type="EMBL" id="ASRX01000010">
    <property type="protein sequence ID" value="EYF07469.1"/>
    <property type="molecule type" value="Genomic_DNA"/>
</dbReference>
<dbReference type="SUPFAM" id="SSF51735">
    <property type="entry name" value="NAD(P)-binding Rossmann-fold domains"/>
    <property type="match status" value="1"/>
</dbReference>
<accession>A0A017TDZ5</accession>
<dbReference type="InterPro" id="IPR051468">
    <property type="entry name" value="Fungal_SecMetab_SDRs"/>
</dbReference>
<dbReference type="GO" id="GO:0016491">
    <property type="term" value="F:oxidoreductase activity"/>
    <property type="evidence" value="ECO:0007669"/>
    <property type="project" value="TreeGrafter"/>
</dbReference>
<dbReference type="InterPro" id="IPR002347">
    <property type="entry name" value="SDR_fam"/>
</dbReference>
<dbReference type="AlphaFoldDB" id="A0A017TDZ5"/>
<dbReference type="Pfam" id="PF13561">
    <property type="entry name" value="adh_short_C2"/>
    <property type="match status" value="1"/>
</dbReference>